<evidence type="ECO:0000259" key="2">
    <source>
        <dbReference type="PROSITE" id="PS51186"/>
    </source>
</evidence>
<organism evidence="3 4">
    <name type="scientific">Curtobacterium oceanosedimentum</name>
    <dbReference type="NCBI Taxonomy" id="465820"/>
    <lineage>
        <taxon>Bacteria</taxon>
        <taxon>Bacillati</taxon>
        <taxon>Actinomycetota</taxon>
        <taxon>Actinomycetes</taxon>
        <taxon>Micrococcales</taxon>
        <taxon>Microbacteriaceae</taxon>
        <taxon>Curtobacterium</taxon>
    </lineage>
</organism>
<dbReference type="Proteomes" id="UP000072763">
    <property type="component" value="Unassembled WGS sequence"/>
</dbReference>
<feature type="domain" description="N-acetyltransferase" evidence="2">
    <location>
        <begin position="1"/>
        <end position="155"/>
    </location>
</feature>
<dbReference type="RefSeq" id="WP_058749215.1">
    <property type="nucleotide sequence ID" value="NZ_LDRC01000022.1"/>
</dbReference>
<dbReference type="GO" id="GO:0016747">
    <property type="term" value="F:acyltransferase activity, transferring groups other than amino-acyl groups"/>
    <property type="evidence" value="ECO:0007669"/>
    <property type="project" value="InterPro"/>
</dbReference>
<dbReference type="STRING" id="465820.NS263_00445"/>
<evidence type="ECO:0000256" key="1">
    <source>
        <dbReference type="SAM" id="MobiDB-lite"/>
    </source>
</evidence>
<dbReference type="AlphaFoldDB" id="A0A147DSE3"/>
<dbReference type="PROSITE" id="PS51186">
    <property type="entry name" value="GNAT"/>
    <property type="match status" value="1"/>
</dbReference>
<feature type="region of interest" description="Disordered" evidence="1">
    <location>
        <begin position="135"/>
        <end position="166"/>
    </location>
</feature>
<evidence type="ECO:0000313" key="3">
    <source>
        <dbReference type="EMBL" id="KTR52824.1"/>
    </source>
</evidence>
<gene>
    <name evidence="3" type="ORF">NS359_04885</name>
</gene>
<dbReference type="Pfam" id="PF13673">
    <property type="entry name" value="Acetyltransf_10"/>
    <property type="match status" value="1"/>
</dbReference>
<sequence>MEIRVADLDDAEAVAAFQVRAWEQTYRGLVPDAFLDAARSRDRRARWAGRIRRGERRVVLVRARDVVVGVSSTARSAEPGLPATELCTLYLDATVQGTGVSDQLLEAALGRAAAHLLVFSVNERAKRFYARHGFAPQGAPQVDPGTGLDEERWVRGGSGPVRSVPA</sequence>
<dbReference type="InterPro" id="IPR000182">
    <property type="entry name" value="GNAT_dom"/>
</dbReference>
<proteinExistence type="predicted"/>
<dbReference type="EMBL" id="LDRC01000022">
    <property type="protein sequence ID" value="KTR52824.1"/>
    <property type="molecule type" value="Genomic_DNA"/>
</dbReference>
<dbReference type="SUPFAM" id="SSF55729">
    <property type="entry name" value="Acyl-CoA N-acyltransferases (Nat)"/>
    <property type="match status" value="1"/>
</dbReference>
<evidence type="ECO:0000313" key="4">
    <source>
        <dbReference type="Proteomes" id="UP000072763"/>
    </source>
</evidence>
<name>A0A147DSE3_9MICO</name>
<accession>A0A147DSE3</accession>
<dbReference type="PATRIC" id="fig|465820.4.peg.1021"/>
<dbReference type="Gene3D" id="3.40.630.30">
    <property type="match status" value="1"/>
</dbReference>
<dbReference type="InterPro" id="IPR016181">
    <property type="entry name" value="Acyl_CoA_acyltransferase"/>
</dbReference>
<reference evidence="3 4" key="1">
    <citation type="journal article" date="2016" name="Front. Microbiol.">
        <title>Genomic Resource of Rice Seed Associated Bacteria.</title>
        <authorList>
            <person name="Midha S."/>
            <person name="Bansal K."/>
            <person name="Sharma S."/>
            <person name="Kumar N."/>
            <person name="Patil P.P."/>
            <person name="Chaudhry V."/>
            <person name="Patil P.B."/>
        </authorList>
    </citation>
    <scope>NUCLEOTIDE SEQUENCE [LARGE SCALE GENOMIC DNA]</scope>
    <source>
        <strain evidence="3 4">NS359</strain>
    </source>
</reference>
<comment type="caution">
    <text evidence="3">The sequence shown here is derived from an EMBL/GenBank/DDBJ whole genome shotgun (WGS) entry which is preliminary data.</text>
</comment>
<dbReference type="OrthoDB" id="5243635at2"/>
<protein>
    <recommendedName>
        <fullName evidence="2">N-acetyltransferase domain-containing protein</fullName>
    </recommendedName>
</protein>